<dbReference type="EMBL" id="CP000780">
    <property type="protein sequence ID" value="ABS56096.1"/>
    <property type="molecule type" value="Genomic_DNA"/>
</dbReference>
<dbReference type="RefSeq" id="WP_012107139.1">
    <property type="nucleotide sequence ID" value="NC_009712.1"/>
</dbReference>
<dbReference type="GO" id="GO:0005829">
    <property type="term" value="C:cytosol"/>
    <property type="evidence" value="ECO:0007669"/>
    <property type="project" value="TreeGrafter"/>
</dbReference>
<proteinExistence type="predicted"/>
<dbReference type="GO" id="GO:0006935">
    <property type="term" value="P:chemotaxis"/>
    <property type="evidence" value="ECO:0007669"/>
    <property type="project" value="InterPro"/>
</dbReference>
<dbReference type="Gene3D" id="2.30.30.40">
    <property type="entry name" value="SH3 Domains"/>
    <property type="match status" value="1"/>
</dbReference>
<dbReference type="Proteomes" id="UP000002408">
    <property type="component" value="Chromosome"/>
</dbReference>
<dbReference type="PROSITE" id="PS50851">
    <property type="entry name" value="CHEW"/>
    <property type="match status" value="1"/>
</dbReference>
<dbReference type="KEGG" id="mbn:Mboo_1579"/>
<name>A7I8N5_METB6</name>
<evidence type="ECO:0000313" key="2">
    <source>
        <dbReference type="EMBL" id="ABS56096.1"/>
    </source>
</evidence>
<dbReference type="InterPro" id="IPR002545">
    <property type="entry name" value="CheW-lke_dom"/>
</dbReference>
<dbReference type="STRING" id="456442.Mboo_1579"/>
<sequence length="170" mass="18470">MAGTIDVVEFELGGERYALDINLAREIVEMIPITPIPRAPAFISGVINLRGEITNIMNLNTLLALPEKEVRENQKIIVLVPDAANGNNVGIIVDDVASVRQVSQDNIEHIGSGISSEFSQFVKGIIKVTNEDTEKKEKDLIIWLDMERVIADLGSGSRNGPGAGTRHDAL</sequence>
<protein>
    <submittedName>
        <fullName evidence="2">Putative CheW protein</fullName>
    </submittedName>
</protein>
<dbReference type="Gene3D" id="2.40.50.180">
    <property type="entry name" value="CheA-289, Domain 4"/>
    <property type="match status" value="1"/>
</dbReference>
<dbReference type="AlphaFoldDB" id="A7I8N5"/>
<organism evidence="2 3">
    <name type="scientific">Methanoregula boonei (strain DSM 21154 / JCM 14090 / 6A8)</name>
    <dbReference type="NCBI Taxonomy" id="456442"/>
    <lineage>
        <taxon>Archaea</taxon>
        <taxon>Methanobacteriati</taxon>
        <taxon>Methanobacteriota</taxon>
        <taxon>Stenosarchaea group</taxon>
        <taxon>Methanomicrobia</taxon>
        <taxon>Methanomicrobiales</taxon>
        <taxon>Methanoregulaceae</taxon>
        <taxon>Methanoregula</taxon>
    </lineage>
</organism>
<dbReference type="GO" id="GO:0007165">
    <property type="term" value="P:signal transduction"/>
    <property type="evidence" value="ECO:0007669"/>
    <property type="project" value="InterPro"/>
</dbReference>
<dbReference type="Pfam" id="PF01584">
    <property type="entry name" value="CheW"/>
    <property type="match status" value="1"/>
</dbReference>
<dbReference type="PANTHER" id="PTHR22617:SF23">
    <property type="entry name" value="CHEMOTAXIS PROTEIN CHEW"/>
    <property type="match status" value="1"/>
</dbReference>
<dbReference type="HOGENOM" id="CLU_048995_3_2_2"/>
<dbReference type="InterPro" id="IPR039315">
    <property type="entry name" value="CheW"/>
</dbReference>
<dbReference type="SMART" id="SM00260">
    <property type="entry name" value="CheW"/>
    <property type="match status" value="1"/>
</dbReference>
<dbReference type="SUPFAM" id="SSF50341">
    <property type="entry name" value="CheW-like"/>
    <property type="match status" value="1"/>
</dbReference>
<dbReference type="PANTHER" id="PTHR22617">
    <property type="entry name" value="CHEMOTAXIS SENSOR HISTIDINE KINASE-RELATED"/>
    <property type="match status" value="1"/>
</dbReference>
<dbReference type="OrthoDB" id="115049at2157"/>
<dbReference type="eggNOG" id="arCOG02395">
    <property type="taxonomic scope" value="Archaea"/>
</dbReference>
<evidence type="ECO:0000259" key="1">
    <source>
        <dbReference type="PROSITE" id="PS50851"/>
    </source>
</evidence>
<gene>
    <name evidence="2" type="ordered locus">Mboo_1579</name>
</gene>
<feature type="domain" description="CheW-like" evidence="1">
    <location>
        <begin position="4"/>
        <end position="155"/>
    </location>
</feature>
<reference evidence="3" key="1">
    <citation type="journal article" date="2015" name="Microbiology">
        <title>Genome of Methanoregula boonei 6A8 reveals adaptations to oligotrophic peatland environments.</title>
        <authorList>
            <person name="Braeuer S."/>
            <person name="Cadillo-Quiroz H."/>
            <person name="Kyrpides N."/>
            <person name="Woyke T."/>
            <person name="Goodwin L."/>
            <person name="Detter C."/>
            <person name="Podell S."/>
            <person name="Yavitt J.B."/>
            <person name="Zinder S.H."/>
        </authorList>
    </citation>
    <scope>NUCLEOTIDE SEQUENCE [LARGE SCALE GENOMIC DNA]</scope>
    <source>
        <strain evidence="3">DSM 21154 / JCM 14090 / 6A8</strain>
    </source>
</reference>
<dbReference type="InterPro" id="IPR036061">
    <property type="entry name" value="CheW-like_dom_sf"/>
</dbReference>
<evidence type="ECO:0000313" key="3">
    <source>
        <dbReference type="Proteomes" id="UP000002408"/>
    </source>
</evidence>
<dbReference type="GeneID" id="5410591"/>
<keyword evidence="3" id="KW-1185">Reference proteome</keyword>
<accession>A7I8N5</accession>